<accession>A0A4Q7AQP0</accession>
<keyword evidence="1" id="KW-0732">Signal</keyword>
<reference evidence="2 3" key="1">
    <citation type="submission" date="2019-02" db="EMBL/GenBank/DDBJ databases">
        <title>The Batch Genome Submission of Acinetobacter spp. strains.</title>
        <authorList>
            <person name="Qin J."/>
            <person name="Hu Y."/>
            <person name="Ye H."/>
            <person name="Wei L."/>
            <person name="Feng Y."/>
            <person name="Zong Z."/>
        </authorList>
    </citation>
    <scope>NUCLEOTIDE SEQUENCE [LARGE SCALE GENOMIC DNA]</scope>
    <source>
        <strain evidence="2 3">WCHABo060081</strain>
    </source>
</reference>
<feature type="signal peptide" evidence="1">
    <location>
        <begin position="1"/>
        <end position="22"/>
    </location>
</feature>
<evidence type="ECO:0000256" key="1">
    <source>
        <dbReference type="SAM" id="SignalP"/>
    </source>
</evidence>
<protein>
    <recommendedName>
        <fullName evidence="4">VCBS repeat-containing protein</fullName>
    </recommendedName>
</protein>
<name>A0A4Q7AQP0_9GAMM</name>
<dbReference type="AlphaFoldDB" id="A0A4Q7AQP0"/>
<comment type="caution">
    <text evidence="2">The sequence shown here is derived from an EMBL/GenBank/DDBJ whole genome shotgun (WGS) entry which is preliminary data.</text>
</comment>
<proteinExistence type="predicted"/>
<feature type="chain" id="PRO_5020587511" description="VCBS repeat-containing protein" evidence="1">
    <location>
        <begin position="23"/>
        <end position="234"/>
    </location>
</feature>
<evidence type="ECO:0008006" key="4">
    <source>
        <dbReference type="Google" id="ProtNLM"/>
    </source>
</evidence>
<dbReference type="EMBL" id="SGSU01000017">
    <property type="protein sequence ID" value="RZG65193.1"/>
    <property type="molecule type" value="Genomic_DNA"/>
</dbReference>
<dbReference type="Proteomes" id="UP000293483">
    <property type="component" value="Unassembled WGS sequence"/>
</dbReference>
<dbReference type="STRING" id="202951.GCA_001485025_01795"/>
<organism evidence="2 3">
    <name type="scientific">Acinetobacter bouvetii</name>
    <dbReference type="NCBI Taxonomy" id="202951"/>
    <lineage>
        <taxon>Bacteria</taxon>
        <taxon>Pseudomonadati</taxon>
        <taxon>Pseudomonadota</taxon>
        <taxon>Gammaproteobacteria</taxon>
        <taxon>Moraxellales</taxon>
        <taxon>Moraxellaceae</taxon>
        <taxon>Acinetobacter</taxon>
    </lineage>
</organism>
<gene>
    <name evidence="2" type="ORF">EXE25_14315</name>
</gene>
<evidence type="ECO:0000313" key="3">
    <source>
        <dbReference type="Proteomes" id="UP000293483"/>
    </source>
</evidence>
<sequence length="234" mass="26171">MPLKQRIFCFIAASLMISSISAQKPASTSYQSFIPENWKVLKTTQGDLNADGLPDLAVIIEETDPKKIVLNENLGSDKLNLNPRKLMVLLQSQQGYQLAASNQSLPAEGDADAPCLADPLGEGETLVIQKGLLKISFHYWLSCGSWYVTNQTYTFKYQNHAFKLIGLDSNDFHRASGDISARSINFLTGKVKSTSGENEFSETARPIKVEWSKLKNKYSLSLEQIQFNEHDEFE</sequence>
<evidence type="ECO:0000313" key="2">
    <source>
        <dbReference type="EMBL" id="RZG65193.1"/>
    </source>
</evidence>